<dbReference type="InterPro" id="IPR029055">
    <property type="entry name" value="Ntn_hydrolases_N"/>
</dbReference>
<dbReference type="Pfam" id="PF01380">
    <property type="entry name" value="SIS"/>
    <property type="match status" value="2"/>
</dbReference>
<feature type="domain" description="SIS" evidence="12">
    <location>
        <begin position="293"/>
        <end position="432"/>
    </location>
</feature>
<dbReference type="EMBL" id="CP017834">
    <property type="protein sequence ID" value="APJ02442.1"/>
    <property type="molecule type" value="Genomic_DNA"/>
</dbReference>
<dbReference type="CDD" id="cd05009">
    <property type="entry name" value="SIS_GlmS_GlmD_2"/>
    <property type="match status" value="1"/>
</dbReference>
<evidence type="ECO:0000313" key="13">
    <source>
        <dbReference type="EMBL" id="APJ02442.1"/>
    </source>
</evidence>
<dbReference type="PANTHER" id="PTHR10937:SF0">
    <property type="entry name" value="GLUTAMINE--FRUCTOSE-6-PHOSPHATE TRANSAMINASE (ISOMERIZING)"/>
    <property type="match status" value="1"/>
</dbReference>
<feature type="initiator methionine" description="Removed" evidence="10">
    <location>
        <position position="1"/>
    </location>
</feature>
<evidence type="ECO:0000313" key="14">
    <source>
        <dbReference type="Proteomes" id="UP000184731"/>
    </source>
</evidence>
<evidence type="ECO:0000256" key="7">
    <source>
        <dbReference type="ARBA" id="ARBA00022679"/>
    </source>
</evidence>
<dbReference type="PROSITE" id="PS51278">
    <property type="entry name" value="GATASE_TYPE_2"/>
    <property type="match status" value="1"/>
</dbReference>
<comment type="subunit">
    <text evidence="10">Homodimer.</text>
</comment>
<gene>
    <name evidence="10" type="primary">glmS</name>
    <name evidence="13" type="ORF">AXG55_00225</name>
</gene>
<dbReference type="GO" id="GO:0046349">
    <property type="term" value="P:amino sugar biosynthetic process"/>
    <property type="evidence" value="ECO:0007669"/>
    <property type="project" value="UniProtKB-ARBA"/>
</dbReference>
<dbReference type="FunFam" id="3.40.50.10490:FF:000001">
    <property type="entry name" value="Glutamine--fructose-6-phosphate aminotransferase [isomerizing]"/>
    <property type="match status" value="1"/>
</dbReference>
<dbReference type="InterPro" id="IPR017932">
    <property type="entry name" value="GATase_2_dom"/>
</dbReference>
<dbReference type="SUPFAM" id="SSF56235">
    <property type="entry name" value="N-terminal nucleophile aminohydrolases (Ntn hydrolases)"/>
    <property type="match status" value="1"/>
</dbReference>
<dbReference type="RefSeq" id="WP_148696144.1">
    <property type="nucleotide sequence ID" value="NZ_CP017834.1"/>
</dbReference>
<dbReference type="InterPro" id="IPR001347">
    <property type="entry name" value="SIS_dom"/>
</dbReference>
<dbReference type="Proteomes" id="UP000184731">
    <property type="component" value="Chromosome"/>
</dbReference>
<dbReference type="GO" id="GO:0005829">
    <property type="term" value="C:cytosol"/>
    <property type="evidence" value="ECO:0007669"/>
    <property type="project" value="TreeGrafter"/>
</dbReference>
<dbReference type="FunFam" id="3.60.20.10:FF:000006">
    <property type="entry name" value="Glutamine--fructose-6-phosphate aminotransferase [isomerizing]"/>
    <property type="match status" value="1"/>
</dbReference>
<dbReference type="STRING" id="1915309.AXG55_00225"/>
<evidence type="ECO:0000256" key="6">
    <source>
        <dbReference type="ARBA" id="ARBA00022576"/>
    </source>
</evidence>
<dbReference type="NCBIfam" id="NF001484">
    <property type="entry name" value="PRK00331.1"/>
    <property type="match status" value="1"/>
</dbReference>
<comment type="function">
    <text evidence="10">Catalyzes the first step in hexosamine metabolism, converting fructose-6P into glucosamine-6P using glutamine as a nitrogen source.</text>
</comment>
<feature type="domain" description="Glutamine amidotransferase type-2" evidence="11">
    <location>
        <begin position="2"/>
        <end position="224"/>
    </location>
</feature>
<dbReference type="HAMAP" id="MF_00164">
    <property type="entry name" value="GlmS"/>
    <property type="match status" value="1"/>
</dbReference>
<dbReference type="PROSITE" id="PS51464">
    <property type="entry name" value="SIS"/>
    <property type="match status" value="2"/>
</dbReference>
<evidence type="ECO:0000256" key="3">
    <source>
        <dbReference type="ARBA" id="ARBA00012916"/>
    </source>
</evidence>
<dbReference type="GO" id="GO:0097367">
    <property type="term" value="F:carbohydrate derivative binding"/>
    <property type="evidence" value="ECO:0007669"/>
    <property type="project" value="InterPro"/>
</dbReference>
<feature type="active site" description="For Fru-6P isomerization activity" evidence="10">
    <location>
        <position position="611"/>
    </location>
</feature>
<dbReference type="InterPro" id="IPR005855">
    <property type="entry name" value="GFAT"/>
</dbReference>
<dbReference type="CDD" id="cd05008">
    <property type="entry name" value="SIS_GlmS_GlmD_1"/>
    <property type="match status" value="1"/>
</dbReference>
<dbReference type="Pfam" id="PF13522">
    <property type="entry name" value="GATase_6"/>
    <property type="match status" value="1"/>
</dbReference>
<keyword evidence="14" id="KW-1185">Reference proteome</keyword>
<sequence length="616" mass="68425">MCGVIGYVGSNATPDFFFRGLERLEYRGYDSSGIAMINSDGVFIERAEGKLKNLKPKLAYLPEYAKIGMGHTRWATHGKPSEENAHPHRSENIILLHNGIIENYKPLKEFLISQGYQFQSETDTEVAAHLLNYEFKQNSHIKNPLERMKKSLYSLVSKIRGAFAFGILCTDVPDTLFAVKYGSPVLLGLGEGENYMASGLTALVDHTCNVIFMDDNEIAYVTANNIEIVDFSGNPAESHVVEVEWQGHMIDRGGFDHYMLKEIHDQPIAVAKTIENRCDIEKGQINLRKMTLFNTKLKEINRIQIIACGTSYYAGCLSRYFIEKFTGIPVDVELASESRYRTPTVNVHTLSIAVSQSGETIDTLQAIKFAKANKAQTVAMVNVPGTSIGHECDDECMLYAGPEVGVASTKAFSAQLSALILLGLTIAQEQEKLPKEKIAEYINELVKVPSFIEKVLTLSSKIKEIAKKYCDVNSILFIGRGYQWPIALEGALKLKELSYIHAEGYAAGELKHGPIALIDENMTVVCLAPKDQYYEKTISNIEEIRARGGKILSVGTEGDTELKNISNDFIGIPECSEIVLPFLTTVPMHLFAYWIAVHKGTDVDQPRNLAKSVTVE</sequence>
<keyword evidence="8" id="KW-0677">Repeat</keyword>
<evidence type="ECO:0000256" key="8">
    <source>
        <dbReference type="ARBA" id="ARBA00022737"/>
    </source>
</evidence>
<dbReference type="GO" id="GO:0004360">
    <property type="term" value="F:glutamine-fructose-6-phosphate transaminase (isomerizing) activity"/>
    <property type="evidence" value="ECO:0007669"/>
    <property type="project" value="UniProtKB-UniRule"/>
</dbReference>
<comment type="catalytic activity">
    <reaction evidence="1 10">
        <text>D-fructose 6-phosphate + L-glutamine = D-glucosamine 6-phosphate + L-glutamate</text>
        <dbReference type="Rhea" id="RHEA:13237"/>
        <dbReference type="ChEBI" id="CHEBI:29985"/>
        <dbReference type="ChEBI" id="CHEBI:58359"/>
        <dbReference type="ChEBI" id="CHEBI:58725"/>
        <dbReference type="ChEBI" id="CHEBI:61527"/>
        <dbReference type="EC" id="2.6.1.16"/>
    </reaction>
</comment>
<dbReference type="InterPro" id="IPR047084">
    <property type="entry name" value="GFAT_N"/>
</dbReference>
<dbReference type="InterPro" id="IPR035466">
    <property type="entry name" value="GlmS/AgaS_SIS"/>
</dbReference>
<feature type="domain" description="SIS" evidence="12">
    <location>
        <begin position="465"/>
        <end position="606"/>
    </location>
</feature>
<dbReference type="NCBIfam" id="TIGR01135">
    <property type="entry name" value="glmS"/>
    <property type="match status" value="1"/>
</dbReference>
<dbReference type="KEGG" id="saqi:AXG55_00225"/>
<dbReference type="FunFam" id="3.40.50.10490:FF:000002">
    <property type="entry name" value="Glutamine--fructose-6-phosphate aminotransferase [isomerizing]"/>
    <property type="match status" value="1"/>
</dbReference>
<keyword evidence="6 10" id="KW-0032">Aminotransferase</keyword>
<dbReference type="GO" id="GO:0006487">
    <property type="term" value="P:protein N-linked glycosylation"/>
    <property type="evidence" value="ECO:0007669"/>
    <property type="project" value="TreeGrafter"/>
</dbReference>
<dbReference type="OrthoDB" id="5287359at2"/>
<reference evidence="13 14" key="1">
    <citation type="submission" date="2016-10" db="EMBL/GenBank/DDBJ databases">
        <title>Silvanigrella aquatica sp. nov., isolated from a freshwater lake located in the Black Forest, Germany, description of Silvanigrellaceae fam. nov., Silvanigrellales ord. nov., reclassification of the order Bdellovibrionales in the class Oligoflexia, reclassification of the families Bacteriovoracaceae and Halobacteriovoraceae in the new order Bacteriovoracales ord. nov., and reclassification of the family Pseudobacteriovoracaceae in the order Oligoflexiales.</title>
        <authorList>
            <person name="Hahn M.W."/>
            <person name="Schmidt J."/>
            <person name="Koll U."/>
            <person name="Rohde M."/>
            <person name="Verbag S."/>
            <person name="Pitt A."/>
            <person name="Nakai R."/>
            <person name="Naganuma T."/>
            <person name="Lang E."/>
        </authorList>
    </citation>
    <scope>NUCLEOTIDE SEQUENCE [LARGE SCALE GENOMIC DNA]</scope>
    <source>
        <strain evidence="13 14">MWH-Nonnen-W8red</strain>
    </source>
</reference>
<keyword evidence="9" id="KW-0315">Glutamine amidotransferase</keyword>
<dbReference type="InterPro" id="IPR035490">
    <property type="entry name" value="GlmS/FrlB_SIS"/>
</dbReference>
<organism evidence="13 14">
    <name type="scientific">Silvanigrella aquatica</name>
    <dbReference type="NCBI Taxonomy" id="1915309"/>
    <lineage>
        <taxon>Bacteria</taxon>
        <taxon>Pseudomonadati</taxon>
        <taxon>Bdellovibrionota</taxon>
        <taxon>Oligoflexia</taxon>
        <taxon>Silvanigrellales</taxon>
        <taxon>Silvanigrellaceae</taxon>
        <taxon>Silvanigrella</taxon>
    </lineage>
</organism>
<evidence type="ECO:0000256" key="9">
    <source>
        <dbReference type="ARBA" id="ARBA00022962"/>
    </source>
</evidence>
<dbReference type="AlphaFoldDB" id="A0A1L4CWW8"/>
<dbReference type="GO" id="GO:0005975">
    <property type="term" value="P:carbohydrate metabolic process"/>
    <property type="evidence" value="ECO:0007669"/>
    <property type="project" value="UniProtKB-UniRule"/>
</dbReference>
<protein>
    <recommendedName>
        <fullName evidence="4 10">Glutamine--fructose-6-phosphate aminotransferase [isomerizing]</fullName>
        <ecNumber evidence="3 10">2.6.1.16</ecNumber>
    </recommendedName>
    <alternativeName>
        <fullName evidence="10">D-fructose-6-phosphate amidotransferase</fullName>
    </alternativeName>
    <alternativeName>
        <fullName evidence="10">GFAT</fullName>
    </alternativeName>
    <alternativeName>
        <fullName evidence="10">Glucosamine-6-phosphate synthase</fullName>
    </alternativeName>
    <alternativeName>
        <fullName evidence="10">Hexosephosphate aminotransferase</fullName>
    </alternativeName>
    <alternativeName>
        <fullName evidence="10">L-glutamine--D-fructose-6-phosphate amidotransferase</fullName>
    </alternativeName>
</protein>
<dbReference type="PANTHER" id="PTHR10937">
    <property type="entry name" value="GLUCOSAMINE--FRUCTOSE-6-PHOSPHATE AMINOTRANSFERASE, ISOMERIZING"/>
    <property type="match status" value="1"/>
</dbReference>
<dbReference type="SUPFAM" id="SSF53697">
    <property type="entry name" value="SIS domain"/>
    <property type="match status" value="1"/>
</dbReference>
<proteinExistence type="inferred from homology"/>
<evidence type="ECO:0000256" key="4">
    <source>
        <dbReference type="ARBA" id="ARBA00016090"/>
    </source>
</evidence>
<dbReference type="EC" id="2.6.1.16" evidence="3 10"/>
<feature type="active site" description="Nucleophile; for GATase activity" evidence="10">
    <location>
        <position position="2"/>
    </location>
</feature>
<evidence type="ECO:0000256" key="1">
    <source>
        <dbReference type="ARBA" id="ARBA00001031"/>
    </source>
</evidence>
<dbReference type="Gene3D" id="3.60.20.10">
    <property type="entry name" value="Glutamine Phosphoribosylpyrophosphate, subunit 1, domain 1"/>
    <property type="match status" value="1"/>
</dbReference>
<dbReference type="InterPro" id="IPR046348">
    <property type="entry name" value="SIS_dom_sf"/>
</dbReference>
<evidence type="ECO:0000256" key="2">
    <source>
        <dbReference type="ARBA" id="ARBA00004496"/>
    </source>
</evidence>
<keyword evidence="5 10" id="KW-0963">Cytoplasm</keyword>
<dbReference type="GO" id="GO:0006002">
    <property type="term" value="P:fructose 6-phosphate metabolic process"/>
    <property type="evidence" value="ECO:0007669"/>
    <property type="project" value="TreeGrafter"/>
</dbReference>
<evidence type="ECO:0000259" key="12">
    <source>
        <dbReference type="PROSITE" id="PS51464"/>
    </source>
</evidence>
<accession>A0A1L4CWW8</accession>
<comment type="subcellular location">
    <subcellularLocation>
        <location evidence="2 10">Cytoplasm</location>
    </subcellularLocation>
</comment>
<dbReference type="Gene3D" id="3.40.50.10490">
    <property type="entry name" value="Glucose-6-phosphate isomerase like protein, domain 1"/>
    <property type="match status" value="2"/>
</dbReference>
<evidence type="ECO:0000259" key="11">
    <source>
        <dbReference type="PROSITE" id="PS51278"/>
    </source>
</evidence>
<name>A0A1L4CWW8_9BACT</name>
<evidence type="ECO:0000256" key="5">
    <source>
        <dbReference type="ARBA" id="ARBA00022490"/>
    </source>
</evidence>
<evidence type="ECO:0000256" key="10">
    <source>
        <dbReference type="HAMAP-Rule" id="MF_00164"/>
    </source>
</evidence>
<dbReference type="CDD" id="cd00714">
    <property type="entry name" value="GFAT"/>
    <property type="match status" value="1"/>
</dbReference>
<keyword evidence="7 10" id="KW-0808">Transferase</keyword>
<dbReference type="GO" id="GO:0006047">
    <property type="term" value="P:UDP-N-acetylglucosamine metabolic process"/>
    <property type="evidence" value="ECO:0007669"/>
    <property type="project" value="TreeGrafter"/>
</dbReference>